<dbReference type="Gene3D" id="1.10.245.10">
    <property type="entry name" value="SWIB/MDM2 domain"/>
    <property type="match status" value="1"/>
</dbReference>
<evidence type="ECO:0000256" key="1">
    <source>
        <dbReference type="SAM" id="MobiDB-lite"/>
    </source>
</evidence>
<dbReference type="PROSITE" id="PS51925">
    <property type="entry name" value="SWIB_MDM2"/>
    <property type="match status" value="1"/>
</dbReference>
<protein>
    <recommendedName>
        <fullName evidence="2">DM2 domain-containing protein</fullName>
    </recommendedName>
</protein>
<dbReference type="Pfam" id="PF02201">
    <property type="entry name" value="SWIB"/>
    <property type="match status" value="1"/>
</dbReference>
<feature type="domain" description="DM2" evidence="2">
    <location>
        <begin position="35"/>
        <end position="111"/>
    </location>
</feature>
<feature type="compositionally biased region" description="Low complexity" evidence="1">
    <location>
        <begin position="1"/>
        <end position="13"/>
    </location>
</feature>
<dbReference type="AlphaFoldDB" id="A0A552UEV0"/>
<dbReference type="InterPro" id="IPR036885">
    <property type="entry name" value="SWIB_MDM2_dom_sf"/>
</dbReference>
<dbReference type="SUPFAM" id="SSF47592">
    <property type="entry name" value="SWIB/MDM2 domain"/>
    <property type="match status" value="1"/>
</dbReference>
<dbReference type="PANTHER" id="PTHR13844">
    <property type="entry name" value="SWI/SNF-RELATED MATRIX-ASSOCIATED ACTIN-DEPENDENT REGULATOR OF CHROMATIN SUBFAMILY D"/>
    <property type="match status" value="1"/>
</dbReference>
<comment type="caution">
    <text evidence="3">The sequence shown here is derived from an EMBL/GenBank/DDBJ whole genome shotgun (WGS) entry which is preliminary data.</text>
</comment>
<keyword evidence="4" id="KW-1185">Reference proteome</keyword>
<reference evidence="3 4" key="1">
    <citation type="submission" date="2019-07" db="EMBL/GenBank/DDBJ databases">
        <title>Novel species isolated from glacier.</title>
        <authorList>
            <person name="Liu Q."/>
            <person name="Xin Y.-H."/>
        </authorList>
    </citation>
    <scope>NUCLEOTIDE SEQUENCE [LARGE SCALE GENOMIC DNA]</scope>
    <source>
        <strain evidence="3 4">LB1R16</strain>
    </source>
</reference>
<dbReference type="InterPro" id="IPR019835">
    <property type="entry name" value="SWIB_domain"/>
</dbReference>
<gene>
    <name evidence="3" type="ORF">FMM06_00670</name>
</gene>
<dbReference type="RefSeq" id="WP_143554300.1">
    <property type="nucleotide sequence ID" value="NZ_VJWA01000001.1"/>
</dbReference>
<organism evidence="3 4">
    <name type="scientific">Glacieibacterium frigidum</name>
    <dbReference type="NCBI Taxonomy" id="2593303"/>
    <lineage>
        <taxon>Bacteria</taxon>
        <taxon>Pseudomonadati</taxon>
        <taxon>Pseudomonadota</taxon>
        <taxon>Alphaproteobacteria</taxon>
        <taxon>Sphingomonadales</taxon>
        <taxon>Sphingosinicellaceae</taxon>
        <taxon>Glacieibacterium</taxon>
    </lineage>
</organism>
<dbReference type="CDD" id="cd10567">
    <property type="entry name" value="SWIB-MDM2_like"/>
    <property type="match status" value="1"/>
</dbReference>
<accession>A0A552UEV0</accession>
<proteinExistence type="predicted"/>
<dbReference type="SMART" id="SM00151">
    <property type="entry name" value="SWIB"/>
    <property type="match status" value="1"/>
</dbReference>
<name>A0A552UEV0_9SPHN</name>
<dbReference type="Proteomes" id="UP000317894">
    <property type="component" value="Unassembled WGS sequence"/>
</dbReference>
<dbReference type="EMBL" id="VJWA01000001">
    <property type="protein sequence ID" value="TRW16756.1"/>
    <property type="molecule type" value="Genomic_DNA"/>
</dbReference>
<sequence>MASPPKNAGAVKAAPKKAKAAKDPAAPKPARNMDALQKPLTPSPELAEIVGKDMLPRGQVVSKVWDYIRTHNLQNPADKREILADAKLKKVFGRDKCTMFEMNKYLAQHLK</sequence>
<dbReference type="InterPro" id="IPR003121">
    <property type="entry name" value="SWIB_MDM2_domain"/>
</dbReference>
<evidence type="ECO:0000313" key="3">
    <source>
        <dbReference type="EMBL" id="TRW16756.1"/>
    </source>
</evidence>
<feature type="region of interest" description="Disordered" evidence="1">
    <location>
        <begin position="1"/>
        <end position="41"/>
    </location>
</feature>
<dbReference type="OrthoDB" id="8019446at2"/>
<evidence type="ECO:0000313" key="4">
    <source>
        <dbReference type="Proteomes" id="UP000317894"/>
    </source>
</evidence>
<evidence type="ECO:0000259" key="2">
    <source>
        <dbReference type="PROSITE" id="PS51925"/>
    </source>
</evidence>